<dbReference type="PANTHER" id="PTHR43784:SF2">
    <property type="entry name" value="GDSL-LIKE LIPASE_ACYLHYDROLASE, PUTATIVE (AFU_ORTHOLOGUE AFUA_2G00820)-RELATED"/>
    <property type="match status" value="1"/>
</dbReference>
<dbReference type="AlphaFoldDB" id="A0A2W5VKD5"/>
<sequence>MQTANFSNGGQGGLRLRLLGAAAPQTLVTQSKNGNPALVDEYLIKYMSQNASYIGAATIQNNYNIEDMAVSAVRLIYANHETTARTINKASVAFCWGIHTDGFTPLNSSGVPDNTLWVPITSATGLVNAASATGAATPNFDRAYTATAWQAVPSVGSGLRYMLIRTYGQITQTSLSGTLSSSGVAGGAWAGIDQGRHLTSCYKYASDGVTNPGSWTGVTFADGVCPAVVQVRSQTKGISLVGFGDSLTQGYRTGADHDSFLFKAACLASKPQAPVTWANFGVAGSQSTNFYQEALKAISGPHKPSVLVFPVSSPNDPSATTQATLDASWARAQDIAARCKAAGIVPVLWGPTPFYTTSQPAVRAQRDRAKAQCALSGTLYFDAYSVLENPSSPDTLNPAYDYGDRHYNEAGAAALGAAFNAAILGPLLAA</sequence>
<dbReference type="InterPro" id="IPR013830">
    <property type="entry name" value="SGNH_hydro"/>
</dbReference>
<dbReference type="PANTHER" id="PTHR43784">
    <property type="entry name" value="GDSL-LIKE LIPASE/ACYLHYDROLASE, PUTATIVE (AFU_ORTHOLOGUE AFUA_2G00820)-RELATED"/>
    <property type="match status" value="1"/>
</dbReference>
<feature type="domain" description="SGNH hydrolase-type esterase" evidence="1">
    <location>
        <begin position="243"/>
        <end position="413"/>
    </location>
</feature>
<evidence type="ECO:0000259" key="1">
    <source>
        <dbReference type="Pfam" id="PF13472"/>
    </source>
</evidence>
<dbReference type="GO" id="GO:0016788">
    <property type="term" value="F:hydrolase activity, acting on ester bonds"/>
    <property type="evidence" value="ECO:0007669"/>
    <property type="project" value="UniProtKB-ARBA"/>
</dbReference>
<evidence type="ECO:0000313" key="2">
    <source>
        <dbReference type="EMBL" id="PZR35785.1"/>
    </source>
</evidence>
<dbReference type="CDD" id="cd00229">
    <property type="entry name" value="SGNH_hydrolase"/>
    <property type="match status" value="1"/>
</dbReference>
<evidence type="ECO:0000313" key="3">
    <source>
        <dbReference type="Proteomes" id="UP000249393"/>
    </source>
</evidence>
<organism evidence="2 3">
    <name type="scientific">Caulobacter segnis</name>
    <dbReference type="NCBI Taxonomy" id="88688"/>
    <lineage>
        <taxon>Bacteria</taxon>
        <taxon>Pseudomonadati</taxon>
        <taxon>Pseudomonadota</taxon>
        <taxon>Alphaproteobacteria</taxon>
        <taxon>Caulobacterales</taxon>
        <taxon>Caulobacteraceae</taxon>
        <taxon>Caulobacter</taxon>
    </lineage>
</organism>
<dbReference type="Pfam" id="PF13472">
    <property type="entry name" value="Lipase_GDSL_2"/>
    <property type="match status" value="1"/>
</dbReference>
<gene>
    <name evidence="2" type="ORF">DI526_05715</name>
</gene>
<accession>A0A2W5VKD5</accession>
<comment type="caution">
    <text evidence="2">The sequence shown here is derived from an EMBL/GenBank/DDBJ whole genome shotgun (WGS) entry which is preliminary data.</text>
</comment>
<dbReference type="EMBL" id="QFQZ01000012">
    <property type="protein sequence ID" value="PZR35785.1"/>
    <property type="molecule type" value="Genomic_DNA"/>
</dbReference>
<dbReference type="RefSeq" id="WP_304275234.1">
    <property type="nucleotide sequence ID" value="NZ_QFQZ01000012.1"/>
</dbReference>
<dbReference type="InterPro" id="IPR053140">
    <property type="entry name" value="GDSL_Rv0518-like"/>
</dbReference>
<dbReference type="SUPFAM" id="SSF52266">
    <property type="entry name" value="SGNH hydrolase"/>
    <property type="match status" value="1"/>
</dbReference>
<proteinExistence type="predicted"/>
<dbReference type="Gene3D" id="3.40.50.1110">
    <property type="entry name" value="SGNH hydrolase"/>
    <property type="match status" value="1"/>
</dbReference>
<name>A0A2W5VKD5_9CAUL</name>
<reference evidence="2 3" key="1">
    <citation type="submission" date="2017-08" db="EMBL/GenBank/DDBJ databases">
        <title>Infants hospitalized years apart are colonized by the same room-sourced microbial strains.</title>
        <authorList>
            <person name="Brooks B."/>
            <person name="Olm M.R."/>
            <person name="Firek B.A."/>
            <person name="Baker R."/>
            <person name="Thomas B.C."/>
            <person name="Morowitz M.J."/>
            <person name="Banfield J.F."/>
        </authorList>
    </citation>
    <scope>NUCLEOTIDE SEQUENCE [LARGE SCALE GENOMIC DNA]</scope>
    <source>
        <strain evidence="2">S2_003_000_R2_4</strain>
    </source>
</reference>
<protein>
    <recommendedName>
        <fullName evidence="1">SGNH hydrolase-type esterase domain-containing protein</fullName>
    </recommendedName>
</protein>
<dbReference type="InterPro" id="IPR036514">
    <property type="entry name" value="SGNH_hydro_sf"/>
</dbReference>
<dbReference type="Proteomes" id="UP000249393">
    <property type="component" value="Unassembled WGS sequence"/>
</dbReference>